<dbReference type="EMBL" id="NEDP02076717">
    <property type="protein sequence ID" value="OWF35621.1"/>
    <property type="molecule type" value="Genomic_DNA"/>
</dbReference>
<accession>A0A210PGM5</accession>
<proteinExistence type="predicted"/>
<name>A0A210PGM5_MIZYE</name>
<evidence type="ECO:0000256" key="1">
    <source>
        <dbReference type="SAM" id="MobiDB-lite"/>
    </source>
</evidence>
<dbReference type="Proteomes" id="UP000242188">
    <property type="component" value="Unassembled WGS sequence"/>
</dbReference>
<feature type="compositionally biased region" description="Low complexity" evidence="1">
    <location>
        <begin position="40"/>
        <end position="55"/>
    </location>
</feature>
<keyword evidence="3" id="KW-1185">Reference proteome</keyword>
<evidence type="ECO:0000313" key="3">
    <source>
        <dbReference type="Proteomes" id="UP000242188"/>
    </source>
</evidence>
<gene>
    <name evidence="2" type="ORF">KP79_PYT13852</name>
</gene>
<feature type="region of interest" description="Disordered" evidence="1">
    <location>
        <begin position="1"/>
        <end position="72"/>
    </location>
</feature>
<protein>
    <submittedName>
        <fullName evidence="2">Uncharacterized protein</fullName>
    </submittedName>
</protein>
<feature type="compositionally biased region" description="Basic and acidic residues" evidence="1">
    <location>
        <begin position="15"/>
        <end position="28"/>
    </location>
</feature>
<evidence type="ECO:0000313" key="2">
    <source>
        <dbReference type="EMBL" id="OWF35621.1"/>
    </source>
</evidence>
<feature type="compositionally biased region" description="Low complexity" evidence="1">
    <location>
        <begin position="1"/>
        <end position="13"/>
    </location>
</feature>
<dbReference type="AlphaFoldDB" id="A0A210PGM5"/>
<sequence>MAVSAASAGGCSAARRHDYDYRNDDSIRLPRFKKTPKQGKSTNTKTPKPTSVSSSPKKDDGTQPPSAKCNVL</sequence>
<organism evidence="2 3">
    <name type="scientific">Mizuhopecten yessoensis</name>
    <name type="common">Japanese scallop</name>
    <name type="synonym">Patinopecten yessoensis</name>
    <dbReference type="NCBI Taxonomy" id="6573"/>
    <lineage>
        <taxon>Eukaryota</taxon>
        <taxon>Metazoa</taxon>
        <taxon>Spiralia</taxon>
        <taxon>Lophotrochozoa</taxon>
        <taxon>Mollusca</taxon>
        <taxon>Bivalvia</taxon>
        <taxon>Autobranchia</taxon>
        <taxon>Pteriomorphia</taxon>
        <taxon>Pectinida</taxon>
        <taxon>Pectinoidea</taxon>
        <taxon>Pectinidae</taxon>
        <taxon>Mizuhopecten</taxon>
    </lineage>
</organism>
<reference evidence="2 3" key="1">
    <citation type="journal article" date="2017" name="Nat. Ecol. Evol.">
        <title>Scallop genome provides insights into evolution of bilaterian karyotype and development.</title>
        <authorList>
            <person name="Wang S."/>
            <person name="Zhang J."/>
            <person name="Jiao W."/>
            <person name="Li J."/>
            <person name="Xun X."/>
            <person name="Sun Y."/>
            <person name="Guo X."/>
            <person name="Huan P."/>
            <person name="Dong B."/>
            <person name="Zhang L."/>
            <person name="Hu X."/>
            <person name="Sun X."/>
            <person name="Wang J."/>
            <person name="Zhao C."/>
            <person name="Wang Y."/>
            <person name="Wang D."/>
            <person name="Huang X."/>
            <person name="Wang R."/>
            <person name="Lv J."/>
            <person name="Li Y."/>
            <person name="Zhang Z."/>
            <person name="Liu B."/>
            <person name="Lu W."/>
            <person name="Hui Y."/>
            <person name="Liang J."/>
            <person name="Zhou Z."/>
            <person name="Hou R."/>
            <person name="Li X."/>
            <person name="Liu Y."/>
            <person name="Li H."/>
            <person name="Ning X."/>
            <person name="Lin Y."/>
            <person name="Zhao L."/>
            <person name="Xing Q."/>
            <person name="Dou J."/>
            <person name="Li Y."/>
            <person name="Mao J."/>
            <person name="Guo H."/>
            <person name="Dou H."/>
            <person name="Li T."/>
            <person name="Mu C."/>
            <person name="Jiang W."/>
            <person name="Fu Q."/>
            <person name="Fu X."/>
            <person name="Miao Y."/>
            <person name="Liu J."/>
            <person name="Yu Q."/>
            <person name="Li R."/>
            <person name="Liao H."/>
            <person name="Li X."/>
            <person name="Kong Y."/>
            <person name="Jiang Z."/>
            <person name="Chourrout D."/>
            <person name="Li R."/>
            <person name="Bao Z."/>
        </authorList>
    </citation>
    <scope>NUCLEOTIDE SEQUENCE [LARGE SCALE GENOMIC DNA]</scope>
    <source>
        <strain evidence="2 3">PY_sf001</strain>
    </source>
</reference>
<comment type="caution">
    <text evidence="2">The sequence shown here is derived from an EMBL/GenBank/DDBJ whole genome shotgun (WGS) entry which is preliminary data.</text>
</comment>